<organism evidence="3 4">
    <name type="scientific">Streptomyces luteolifulvus</name>
    <dbReference type="NCBI Taxonomy" id="2615112"/>
    <lineage>
        <taxon>Bacteria</taxon>
        <taxon>Bacillati</taxon>
        <taxon>Actinomycetota</taxon>
        <taxon>Actinomycetes</taxon>
        <taxon>Kitasatosporales</taxon>
        <taxon>Streptomycetaceae</taxon>
        <taxon>Streptomyces</taxon>
    </lineage>
</organism>
<dbReference type="PROSITE" id="PS51257">
    <property type="entry name" value="PROKAR_LIPOPROTEIN"/>
    <property type="match status" value="1"/>
</dbReference>
<protein>
    <recommendedName>
        <fullName evidence="5">Lipoprotein</fullName>
    </recommendedName>
</protein>
<feature type="compositionally biased region" description="Gly residues" evidence="1">
    <location>
        <begin position="158"/>
        <end position="170"/>
    </location>
</feature>
<keyword evidence="2" id="KW-0732">Signal</keyword>
<dbReference type="RefSeq" id="WP_150945505.1">
    <property type="nucleotide sequence ID" value="NZ_VZRB01000003.1"/>
</dbReference>
<feature type="region of interest" description="Disordered" evidence="1">
    <location>
        <begin position="134"/>
        <end position="176"/>
    </location>
</feature>
<evidence type="ECO:0000313" key="4">
    <source>
        <dbReference type="Proteomes" id="UP000442707"/>
    </source>
</evidence>
<evidence type="ECO:0000256" key="2">
    <source>
        <dbReference type="SAM" id="SignalP"/>
    </source>
</evidence>
<evidence type="ECO:0000256" key="1">
    <source>
        <dbReference type="SAM" id="MobiDB-lite"/>
    </source>
</evidence>
<feature type="signal peptide" evidence="2">
    <location>
        <begin position="1"/>
        <end position="24"/>
    </location>
</feature>
<dbReference type="AlphaFoldDB" id="A0A6H9V789"/>
<evidence type="ECO:0000313" key="3">
    <source>
        <dbReference type="EMBL" id="KAB1149447.1"/>
    </source>
</evidence>
<reference evidence="3 4" key="1">
    <citation type="submission" date="2019-09" db="EMBL/GenBank/DDBJ databases">
        <title>Screening of Novel Bioactive Compounds from Soil-Associated.</title>
        <authorList>
            <person name="Zhao S."/>
        </authorList>
    </citation>
    <scope>NUCLEOTIDE SEQUENCE [LARGE SCALE GENOMIC DNA]</scope>
    <source>
        <strain evidence="3 4">HIT-DPA4</strain>
    </source>
</reference>
<name>A0A6H9V789_9ACTN</name>
<feature type="compositionally biased region" description="Low complexity" evidence="1">
    <location>
        <begin position="144"/>
        <end position="157"/>
    </location>
</feature>
<accession>A0A6H9V789</accession>
<evidence type="ECO:0008006" key="5">
    <source>
        <dbReference type="Google" id="ProtNLM"/>
    </source>
</evidence>
<feature type="chain" id="PRO_5039204264" description="Lipoprotein" evidence="2">
    <location>
        <begin position="25"/>
        <end position="278"/>
    </location>
</feature>
<sequence length="278" mass="27304">MIRNRRKAFIVSAALVGGAMLMTACGQGDSAGAGKASNAVDATAAAKKAGAKGVSGTFAGGTVEYLAQGTYVVSVPGKQDQQFWIADDTKIYGAGTICGDAASKADAPCTEANLEAATKGGRSVEADVVMKDGTATQVTERRASAGSSGSTGTSDSGNGSGSGAGSGKASGSGETVVEGIDKGKGVNGTWYGIVKYMAPGKYEVSGASANGSGGEAQVFYVAEDTVILGGGEICGEAGSKVDAPCEEADLQASAKSGVEAEVVVKNGIATKITDGELL</sequence>
<dbReference type="Proteomes" id="UP000442707">
    <property type="component" value="Unassembled WGS sequence"/>
</dbReference>
<comment type="caution">
    <text evidence="3">The sequence shown here is derived from an EMBL/GenBank/DDBJ whole genome shotgun (WGS) entry which is preliminary data.</text>
</comment>
<keyword evidence="4" id="KW-1185">Reference proteome</keyword>
<dbReference type="EMBL" id="VZRB01000003">
    <property type="protein sequence ID" value="KAB1149447.1"/>
    <property type="molecule type" value="Genomic_DNA"/>
</dbReference>
<proteinExistence type="predicted"/>
<gene>
    <name evidence="3" type="ORF">F7R91_06800</name>
</gene>